<protein>
    <submittedName>
        <fullName evidence="9">Glycosyltransferase family 2 protein</fullName>
        <ecNumber evidence="9">2.4.-.-</ecNumber>
    </submittedName>
</protein>
<feature type="transmembrane region" description="Helical" evidence="7">
    <location>
        <begin position="265"/>
        <end position="290"/>
    </location>
</feature>
<dbReference type="InterPro" id="IPR001173">
    <property type="entry name" value="Glyco_trans_2-like"/>
</dbReference>
<proteinExistence type="predicted"/>
<dbReference type="EMBL" id="JBHTLU010000013">
    <property type="protein sequence ID" value="MFD1220404.1"/>
    <property type="molecule type" value="Genomic_DNA"/>
</dbReference>
<sequence>MQETIRYSIIVPMFNEQEVIEETYRRLKRVMDTLDERYELLFVNDGSKDRTADIVKELCAEDANVRLLNFARNFGHQIAITAGMDHAEGQAIVVIDADLQDPPEVILEMIELWKNGYDVVYGKRLERKGETWFKKWSAHLFYRLLKSMTSVDIPVDAGDFRLIDRKVCDVMKSMTEKNRYVRGLVSWTGFNQTFVEYTREERWAGVTKYPLRKMLRFAVDAITSFSYKPLKAAAYLGFLVSAVSFIYILVVVYQRLFTNTTITGWASTVAINLFFNGIVLIILGIIGEYIGRIYDETKGRPLYIIWERAGYGQERKNRSRTEPQDRHEAIR</sequence>
<evidence type="ECO:0000259" key="8">
    <source>
        <dbReference type="Pfam" id="PF00535"/>
    </source>
</evidence>
<dbReference type="SUPFAM" id="SSF53448">
    <property type="entry name" value="Nucleotide-diphospho-sugar transferases"/>
    <property type="match status" value="1"/>
</dbReference>
<dbReference type="RefSeq" id="WP_345587065.1">
    <property type="nucleotide sequence ID" value="NZ_BAABJG010000006.1"/>
</dbReference>
<comment type="subcellular location">
    <subcellularLocation>
        <location evidence="1">Membrane</location>
        <topology evidence="1">Multi-pass membrane protein</topology>
    </subcellularLocation>
</comment>
<dbReference type="EC" id="2.4.-.-" evidence="9"/>
<dbReference type="Proteomes" id="UP001597180">
    <property type="component" value="Unassembled WGS sequence"/>
</dbReference>
<evidence type="ECO:0000256" key="2">
    <source>
        <dbReference type="ARBA" id="ARBA00022676"/>
    </source>
</evidence>
<evidence type="ECO:0000313" key="10">
    <source>
        <dbReference type="Proteomes" id="UP001597180"/>
    </source>
</evidence>
<name>A0ABW3UJ90_9BACL</name>
<keyword evidence="4 7" id="KW-0812">Transmembrane</keyword>
<evidence type="ECO:0000313" key="9">
    <source>
        <dbReference type="EMBL" id="MFD1220404.1"/>
    </source>
</evidence>
<gene>
    <name evidence="9" type="ORF">ACFQ4B_09750</name>
</gene>
<feature type="domain" description="Glycosyltransferase 2-like" evidence="8">
    <location>
        <begin position="8"/>
        <end position="168"/>
    </location>
</feature>
<evidence type="ECO:0000256" key="1">
    <source>
        <dbReference type="ARBA" id="ARBA00004141"/>
    </source>
</evidence>
<keyword evidence="6 7" id="KW-0472">Membrane</keyword>
<dbReference type="PANTHER" id="PTHR48090">
    <property type="entry name" value="UNDECAPRENYL-PHOSPHATE 4-DEOXY-4-FORMAMIDO-L-ARABINOSE TRANSFERASE-RELATED"/>
    <property type="match status" value="1"/>
</dbReference>
<dbReference type="PANTHER" id="PTHR48090:SF1">
    <property type="entry name" value="PROPHAGE BACTOPRENOL GLUCOSYL TRANSFERASE HOMOLOG"/>
    <property type="match status" value="1"/>
</dbReference>
<dbReference type="InterPro" id="IPR029044">
    <property type="entry name" value="Nucleotide-diphossugar_trans"/>
</dbReference>
<evidence type="ECO:0000256" key="4">
    <source>
        <dbReference type="ARBA" id="ARBA00022692"/>
    </source>
</evidence>
<dbReference type="Gene3D" id="3.90.550.10">
    <property type="entry name" value="Spore Coat Polysaccharide Biosynthesis Protein SpsA, Chain A"/>
    <property type="match status" value="1"/>
</dbReference>
<dbReference type="GO" id="GO:0016757">
    <property type="term" value="F:glycosyltransferase activity"/>
    <property type="evidence" value="ECO:0007669"/>
    <property type="project" value="UniProtKB-KW"/>
</dbReference>
<evidence type="ECO:0000256" key="5">
    <source>
        <dbReference type="ARBA" id="ARBA00022989"/>
    </source>
</evidence>
<reference evidence="10" key="1">
    <citation type="journal article" date="2019" name="Int. J. Syst. Evol. Microbiol.">
        <title>The Global Catalogue of Microorganisms (GCM) 10K type strain sequencing project: providing services to taxonomists for standard genome sequencing and annotation.</title>
        <authorList>
            <consortium name="The Broad Institute Genomics Platform"/>
            <consortium name="The Broad Institute Genome Sequencing Center for Infectious Disease"/>
            <person name="Wu L."/>
            <person name="Ma J."/>
        </authorList>
    </citation>
    <scope>NUCLEOTIDE SEQUENCE [LARGE SCALE GENOMIC DNA]</scope>
    <source>
        <strain evidence="10">CCUG 53270</strain>
    </source>
</reference>
<evidence type="ECO:0000256" key="7">
    <source>
        <dbReference type="SAM" id="Phobius"/>
    </source>
</evidence>
<keyword evidence="10" id="KW-1185">Reference proteome</keyword>
<dbReference type="InterPro" id="IPR050256">
    <property type="entry name" value="Glycosyltransferase_2"/>
</dbReference>
<keyword evidence="5 7" id="KW-1133">Transmembrane helix</keyword>
<feature type="transmembrane region" description="Helical" evidence="7">
    <location>
        <begin position="232"/>
        <end position="253"/>
    </location>
</feature>
<comment type="caution">
    <text evidence="9">The sequence shown here is derived from an EMBL/GenBank/DDBJ whole genome shotgun (WGS) entry which is preliminary data.</text>
</comment>
<dbReference type="Pfam" id="PF00535">
    <property type="entry name" value="Glycos_transf_2"/>
    <property type="match status" value="1"/>
</dbReference>
<evidence type="ECO:0000256" key="6">
    <source>
        <dbReference type="ARBA" id="ARBA00023136"/>
    </source>
</evidence>
<keyword evidence="3 9" id="KW-0808">Transferase</keyword>
<organism evidence="9 10">
    <name type="scientific">Paenibacillus vulneris</name>
    <dbReference type="NCBI Taxonomy" id="1133364"/>
    <lineage>
        <taxon>Bacteria</taxon>
        <taxon>Bacillati</taxon>
        <taxon>Bacillota</taxon>
        <taxon>Bacilli</taxon>
        <taxon>Bacillales</taxon>
        <taxon>Paenibacillaceae</taxon>
        <taxon>Paenibacillus</taxon>
    </lineage>
</organism>
<keyword evidence="2 9" id="KW-0328">Glycosyltransferase</keyword>
<accession>A0ABW3UJ90</accession>
<dbReference type="CDD" id="cd04187">
    <property type="entry name" value="DPM1_like_bac"/>
    <property type="match status" value="1"/>
</dbReference>
<evidence type="ECO:0000256" key="3">
    <source>
        <dbReference type="ARBA" id="ARBA00022679"/>
    </source>
</evidence>